<dbReference type="Pfam" id="PF03372">
    <property type="entry name" value="Exo_endo_phos"/>
    <property type="match status" value="1"/>
</dbReference>
<evidence type="ECO:0000313" key="3">
    <source>
        <dbReference type="Proteomes" id="UP000193926"/>
    </source>
</evidence>
<accession>A0A1X4NKR1</accession>
<comment type="caution">
    <text evidence="2">The sequence shown here is derived from an EMBL/GenBank/DDBJ whole genome shotgun (WGS) entry which is preliminary data.</text>
</comment>
<dbReference type="Gene3D" id="3.60.10.10">
    <property type="entry name" value="Endonuclease/exonuclease/phosphatase"/>
    <property type="match status" value="1"/>
</dbReference>
<dbReference type="RefSeq" id="WP_085636949.1">
    <property type="nucleotide sequence ID" value="NZ_JFKC01000008.1"/>
</dbReference>
<dbReference type="GO" id="GO:0003824">
    <property type="term" value="F:catalytic activity"/>
    <property type="evidence" value="ECO:0007669"/>
    <property type="project" value="InterPro"/>
</dbReference>
<dbReference type="OrthoDB" id="1398885at2"/>
<evidence type="ECO:0000313" key="2">
    <source>
        <dbReference type="EMBL" id="OSQ50862.1"/>
    </source>
</evidence>
<dbReference type="STRING" id="1123756.MGEO_10490"/>
<name>A0A1X4NKR1_9RHOB</name>
<dbReference type="InterPro" id="IPR005135">
    <property type="entry name" value="Endo/exonuclease/phosphatase"/>
</dbReference>
<reference evidence="2 3" key="1">
    <citation type="submission" date="2014-03" db="EMBL/GenBank/DDBJ databases">
        <title>The draft genome sequence of Marivita geojedonensis KCTC 23882.</title>
        <authorList>
            <person name="Lai Q."/>
            <person name="Shao Z."/>
        </authorList>
    </citation>
    <scope>NUCLEOTIDE SEQUENCE [LARGE SCALE GENOMIC DNA]</scope>
    <source>
        <strain evidence="2 3">DPG-138</strain>
    </source>
</reference>
<dbReference type="InterPro" id="IPR036691">
    <property type="entry name" value="Endo/exonu/phosph_ase_sf"/>
</dbReference>
<dbReference type="AlphaFoldDB" id="A0A1X4NKR1"/>
<feature type="domain" description="Endonuclease/exonuclease/phosphatase" evidence="1">
    <location>
        <begin position="4"/>
        <end position="296"/>
    </location>
</feature>
<proteinExistence type="predicted"/>
<organism evidence="2 3">
    <name type="scientific">Marivita geojedonensis</name>
    <dbReference type="NCBI Taxonomy" id="1123756"/>
    <lineage>
        <taxon>Bacteria</taxon>
        <taxon>Pseudomonadati</taxon>
        <taxon>Pseudomonadota</taxon>
        <taxon>Alphaproteobacteria</taxon>
        <taxon>Rhodobacterales</taxon>
        <taxon>Roseobacteraceae</taxon>
        <taxon>Marivita</taxon>
    </lineage>
</organism>
<dbReference type="SUPFAM" id="SSF56219">
    <property type="entry name" value="DNase I-like"/>
    <property type="match status" value="1"/>
</dbReference>
<evidence type="ECO:0000259" key="1">
    <source>
        <dbReference type="Pfam" id="PF03372"/>
    </source>
</evidence>
<keyword evidence="3" id="KW-1185">Reference proteome</keyword>
<protein>
    <recommendedName>
        <fullName evidence="1">Endonuclease/exonuclease/phosphatase domain-containing protein</fullName>
    </recommendedName>
</protein>
<dbReference type="EMBL" id="JFKC01000008">
    <property type="protein sequence ID" value="OSQ50862.1"/>
    <property type="molecule type" value="Genomic_DNA"/>
</dbReference>
<gene>
    <name evidence="2" type="ORF">MGEO_10490</name>
</gene>
<dbReference type="Proteomes" id="UP000193926">
    <property type="component" value="Unassembled WGS sequence"/>
</dbReference>
<sequence>MRIATLNVQNLRLLHDLPAKHLRGAWDSDDPETAVFDVIDRRLTAQLMAEVNADVFVLQEVFDLETLNFFHDRFLVPAGMKPYPHRICIPGNDGRGLDVAVLSRIAAEGVKSHAELTPRDLNLPSMEGVKPDVPVFRRDCLLVTITGVKIFACHFKSPYPNPALSWITRRCEALATRQIVDQNCANPNEDLWLIAGDLNEGSENRDPDKSAISPLTGGFSVNLLDRLPASNRWTYFDPHSGFHHCPDALLASPALARRWPEAVPTVVRKGLGLEATGRMAEHFPGVGQHRPHASDHAAVYVELPGI</sequence>